<dbReference type="RefSeq" id="WP_136502193.1">
    <property type="nucleotide sequence ID" value="NZ_SSUX01000013.1"/>
</dbReference>
<evidence type="ECO:0000313" key="1">
    <source>
        <dbReference type="EMBL" id="THJ42499.1"/>
    </source>
</evidence>
<dbReference type="InterPro" id="IPR021254">
    <property type="entry name" value="DUF2806"/>
</dbReference>
<protein>
    <submittedName>
        <fullName evidence="1">DUF2806 domain-containing protein</fullName>
    </submittedName>
</protein>
<organism evidence="1 2">
    <name type="scientific">Aeromonas veronii</name>
    <dbReference type="NCBI Taxonomy" id="654"/>
    <lineage>
        <taxon>Bacteria</taxon>
        <taxon>Pseudomonadati</taxon>
        <taxon>Pseudomonadota</taxon>
        <taxon>Gammaproteobacteria</taxon>
        <taxon>Aeromonadales</taxon>
        <taxon>Aeromonadaceae</taxon>
        <taxon>Aeromonas</taxon>
    </lineage>
</organism>
<dbReference type="EMBL" id="SSUX01000013">
    <property type="protein sequence ID" value="THJ42499.1"/>
    <property type="molecule type" value="Genomic_DNA"/>
</dbReference>
<comment type="caution">
    <text evidence="1">The sequence shown here is derived from an EMBL/GenBank/DDBJ whole genome shotgun (WGS) entry which is preliminary data.</text>
</comment>
<evidence type="ECO:0000313" key="2">
    <source>
        <dbReference type="Proteomes" id="UP000309618"/>
    </source>
</evidence>
<name>A0A4S5CAS3_AERVE</name>
<dbReference type="Proteomes" id="UP000309618">
    <property type="component" value="Unassembled WGS sequence"/>
</dbReference>
<dbReference type="AlphaFoldDB" id="A0A4S5CAS3"/>
<reference evidence="1 2" key="1">
    <citation type="submission" date="2019-04" db="EMBL/GenBank/DDBJ databases">
        <title>Comparative genomics of Aeromonas veronii strains pathogenic to fish.</title>
        <authorList>
            <person name="Cascarano M.C."/>
            <person name="Smyrli M."/>
            <person name="Katharios P."/>
        </authorList>
    </citation>
    <scope>NUCLEOTIDE SEQUENCE [LARGE SCALE GENOMIC DNA]</scope>
    <source>
        <strain evidence="1 2">XU1</strain>
    </source>
</reference>
<sequence length="286" mass="32034">MSDGGALINFGDISKPATVLIEKISNAVGVLYEPRRIRKKAEAEAEADKIKALASIELNDIQQRAIDRLVQQEARKQENIEAITGQAAIALDNDARVEELEEDWIAHFFKQCDTVSDKEMQSLWSRLLSGEATNPGTFSKRTIDFVASMDKKDARLFTSFCQYCWFMGDIVPMIFEPKDEIFTNNGINFSTLKHLDAIGLISFESVSEYNKIGFGKLVQVFYFGTPVLIEFNNGKDNKIQVGKALLTQAGQELASICGAQKNNEFYEYVIAKWHAQGLITSTPITR</sequence>
<dbReference type="Pfam" id="PF10987">
    <property type="entry name" value="DUF2806"/>
    <property type="match status" value="1"/>
</dbReference>
<proteinExistence type="predicted"/>
<accession>A0A4S5CAS3</accession>
<gene>
    <name evidence="1" type="ORF">E8Q35_16510</name>
</gene>